<accession>A0A6C0AHQ8</accession>
<proteinExistence type="predicted"/>
<reference evidence="1" key="1">
    <citation type="journal article" date="2020" name="Nature">
        <title>Giant virus diversity and host interactions through global metagenomics.</title>
        <authorList>
            <person name="Schulz F."/>
            <person name="Roux S."/>
            <person name="Paez-Espino D."/>
            <person name="Jungbluth S."/>
            <person name="Walsh D.A."/>
            <person name="Denef V.J."/>
            <person name="McMahon K.D."/>
            <person name="Konstantinidis K.T."/>
            <person name="Eloe-Fadrosh E.A."/>
            <person name="Kyrpides N.C."/>
            <person name="Woyke T."/>
        </authorList>
    </citation>
    <scope>NUCLEOTIDE SEQUENCE</scope>
    <source>
        <strain evidence="1">GVMAG-S-1035237-23</strain>
    </source>
</reference>
<sequence>MVFKYIDEWVDEYKTKHTTQVEISHDGIYLTVEKDNFIEKTYVPSFHMSDIRVMQTFRGDIYTSYNSRRLSSEAYDHIMEYFFPIPDIFQGAQILTLSDKIITVWGEGMEVRNTSPVQNDNYHVGIPIRYFLSKQIMNSITCRKDYVKKGCWSIHLVNTNFPTLLFTNEDEYDKTYKCIIKNFLTPKETSILDPPEAII</sequence>
<dbReference type="AlphaFoldDB" id="A0A6C0AHQ8"/>
<organism evidence="1">
    <name type="scientific">viral metagenome</name>
    <dbReference type="NCBI Taxonomy" id="1070528"/>
    <lineage>
        <taxon>unclassified sequences</taxon>
        <taxon>metagenomes</taxon>
        <taxon>organismal metagenomes</taxon>
    </lineage>
</organism>
<protein>
    <submittedName>
        <fullName evidence="1">Uncharacterized protein</fullName>
    </submittedName>
</protein>
<dbReference type="EMBL" id="MN740642">
    <property type="protein sequence ID" value="QHS79347.1"/>
    <property type="molecule type" value="Genomic_DNA"/>
</dbReference>
<name>A0A6C0AHQ8_9ZZZZ</name>
<evidence type="ECO:0000313" key="1">
    <source>
        <dbReference type="EMBL" id="QHS79347.1"/>
    </source>
</evidence>